<dbReference type="AlphaFoldDB" id="A0A1F4TTM5"/>
<dbReference type="InterPro" id="IPR003594">
    <property type="entry name" value="HATPase_dom"/>
</dbReference>
<evidence type="ECO:0000256" key="8">
    <source>
        <dbReference type="ARBA" id="ARBA00023012"/>
    </source>
</evidence>
<dbReference type="GO" id="GO:0005524">
    <property type="term" value="F:ATP binding"/>
    <property type="evidence" value="ECO:0007669"/>
    <property type="project" value="UniProtKB-KW"/>
</dbReference>
<dbReference type="InterPro" id="IPR003661">
    <property type="entry name" value="HisK_dim/P_dom"/>
</dbReference>
<dbReference type="SUPFAM" id="SSF47384">
    <property type="entry name" value="Homodimeric domain of signal transducing histidine kinase"/>
    <property type="match status" value="1"/>
</dbReference>
<organism evidence="10 11">
    <name type="scientific">candidate division WOR-1 bacterium RIFOXYC2_FULL_41_25</name>
    <dbReference type="NCBI Taxonomy" id="1802586"/>
    <lineage>
        <taxon>Bacteria</taxon>
        <taxon>Bacillati</taxon>
        <taxon>Saganbacteria</taxon>
    </lineage>
</organism>
<keyword evidence="4" id="KW-0808">Transferase</keyword>
<sequence>MLTKQKELLLANKLATFGEVAISMVHELRQPLTALKGMTQAVMQNPEDLECLADFKAVVPQELDRLINLLESLLKLGQVPEHSLETVDLNHLLQRISRLFASRCLTRQIKIVEKFSNRSEIQADPDQLSQVFINLIVNAIQAMPNGGGLKICTAKKDRMIVVTIADTGSGIRKENVKKIFQPFFSGKKNGLGLGLALVEKIIKYHHGTITVKSKVGKGTEFTIKLPTKQASGVSNHIRT</sequence>
<dbReference type="FunFam" id="3.30.565.10:FF:000006">
    <property type="entry name" value="Sensor histidine kinase WalK"/>
    <property type="match status" value="1"/>
</dbReference>
<evidence type="ECO:0000256" key="7">
    <source>
        <dbReference type="ARBA" id="ARBA00022840"/>
    </source>
</evidence>
<gene>
    <name evidence="10" type="ORF">A2462_02595</name>
</gene>
<dbReference type="EC" id="2.7.13.3" evidence="2"/>
<protein>
    <recommendedName>
        <fullName evidence="2">histidine kinase</fullName>
        <ecNumber evidence="2">2.7.13.3</ecNumber>
    </recommendedName>
</protein>
<keyword evidence="3" id="KW-0597">Phosphoprotein</keyword>
<dbReference type="SMART" id="SM00388">
    <property type="entry name" value="HisKA"/>
    <property type="match status" value="1"/>
</dbReference>
<keyword evidence="7" id="KW-0067">ATP-binding</keyword>
<dbReference type="Gene3D" id="3.30.565.10">
    <property type="entry name" value="Histidine kinase-like ATPase, C-terminal domain"/>
    <property type="match status" value="1"/>
</dbReference>
<dbReference type="InterPro" id="IPR005467">
    <property type="entry name" value="His_kinase_dom"/>
</dbReference>
<keyword evidence="5" id="KW-0547">Nucleotide-binding</keyword>
<evidence type="ECO:0000256" key="3">
    <source>
        <dbReference type="ARBA" id="ARBA00022553"/>
    </source>
</evidence>
<dbReference type="InterPro" id="IPR004358">
    <property type="entry name" value="Sig_transdc_His_kin-like_C"/>
</dbReference>
<dbReference type="GO" id="GO:0000155">
    <property type="term" value="F:phosphorelay sensor kinase activity"/>
    <property type="evidence" value="ECO:0007669"/>
    <property type="project" value="InterPro"/>
</dbReference>
<feature type="domain" description="Histidine kinase" evidence="9">
    <location>
        <begin position="23"/>
        <end position="229"/>
    </location>
</feature>
<dbReference type="InterPro" id="IPR036097">
    <property type="entry name" value="HisK_dim/P_sf"/>
</dbReference>
<dbReference type="PRINTS" id="PR00344">
    <property type="entry name" value="BCTRLSENSOR"/>
</dbReference>
<accession>A0A1F4TTM5</accession>
<dbReference type="Pfam" id="PF00512">
    <property type="entry name" value="HisKA"/>
    <property type="match status" value="1"/>
</dbReference>
<dbReference type="SMART" id="SM00387">
    <property type="entry name" value="HATPase_c"/>
    <property type="match status" value="1"/>
</dbReference>
<dbReference type="PANTHER" id="PTHR43065">
    <property type="entry name" value="SENSOR HISTIDINE KINASE"/>
    <property type="match status" value="1"/>
</dbReference>
<comment type="catalytic activity">
    <reaction evidence="1">
        <text>ATP + protein L-histidine = ADP + protein N-phospho-L-histidine.</text>
        <dbReference type="EC" id="2.7.13.3"/>
    </reaction>
</comment>
<evidence type="ECO:0000256" key="4">
    <source>
        <dbReference type="ARBA" id="ARBA00022679"/>
    </source>
</evidence>
<dbReference type="Pfam" id="PF02518">
    <property type="entry name" value="HATPase_c"/>
    <property type="match status" value="1"/>
</dbReference>
<evidence type="ECO:0000256" key="2">
    <source>
        <dbReference type="ARBA" id="ARBA00012438"/>
    </source>
</evidence>
<name>A0A1F4TTM5_UNCSA</name>
<dbReference type="SUPFAM" id="SSF55874">
    <property type="entry name" value="ATPase domain of HSP90 chaperone/DNA topoisomerase II/histidine kinase"/>
    <property type="match status" value="1"/>
</dbReference>
<evidence type="ECO:0000256" key="5">
    <source>
        <dbReference type="ARBA" id="ARBA00022741"/>
    </source>
</evidence>
<evidence type="ECO:0000313" key="11">
    <source>
        <dbReference type="Proteomes" id="UP000177309"/>
    </source>
</evidence>
<dbReference type="CDD" id="cd00082">
    <property type="entry name" value="HisKA"/>
    <property type="match status" value="1"/>
</dbReference>
<proteinExistence type="predicted"/>
<comment type="caution">
    <text evidence="10">The sequence shown here is derived from an EMBL/GenBank/DDBJ whole genome shotgun (WGS) entry which is preliminary data.</text>
</comment>
<dbReference type="InterPro" id="IPR036890">
    <property type="entry name" value="HATPase_C_sf"/>
</dbReference>
<dbReference type="PANTHER" id="PTHR43065:SF10">
    <property type="entry name" value="PEROXIDE STRESS-ACTIVATED HISTIDINE KINASE MAK3"/>
    <property type="match status" value="1"/>
</dbReference>
<dbReference type="PROSITE" id="PS50109">
    <property type="entry name" value="HIS_KIN"/>
    <property type="match status" value="1"/>
</dbReference>
<keyword evidence="8" id="KW-0902">Two-component regulatory system</keyword>
<evidence type="ECO:0000313" key="10">
    <source>
        <dbReference type="EMBL" id="OGC35413.1"/>
    </source>
</evidence>
<evidence type="ECO:0000259" key="9">
    <source>
        <dbReference type="PROSITE" id="PS50109"/>
    </source>
</evidence>
<evidence type="ECO:0000256" key="6">
    <source>
        <dbReference type="ARBA" id="ARBA00022777"/>
    </source>
</evidence>
<reference evidence="10 11" key="1">
    <citation type="journal article" date="2016" name="Nat. Commun.">
        <title>Thousands of microbial genomes shed light on interconnected biogeochemical processes in an aquifer system.</title>
        <authorList>
            <person name="Anantharaman K."/>
            <person name="Brown C.T."/>
            <person name="Hug L.A."/>
            <person name="Sharon I."/>
            <person name="Castelle C.J."/>
            <person name="Probst A.J."/>
            <person name="Thomas B.C."/>
            <person name="Singh A."/>
            <person name="Wilkins M.J."/>
            <person name="Karaoz U."/>
            <person name="Brodie E.L."/>
            <person name="Williams K.H."/>
            <person name="Hubbard S.S."/>
            <person name="Banfield J.F."/>
        </authorList>
    </citation>
    <scope>NUCLEOTIDE SEQUENCE [LARGE SCALE GENOMIC DNA]</scope>
</reference>
<dbReference type="Proteomes" id="UP000177309">
    <property type="component" value="Unassembled WGS sequence"/>
</dbReference>
<dbReference type="EMBL" id="MEUI01000002">
    <property type="protein sequence ID" value="OGC35413.1"/>
    <property type="molecule type" value="Genomic_DNA"/>
</dbReference>
<evidence type="ECO:0000256" key="1">
    <source>
        <dbReference type="ARBA" id="ARBA00000085"/>
    </source>
</evidence>
<dbReference type="Gene3D" id="1.10.287.130">
    <property type="match status" value="1"/>
</dbReference>
<keyword evidence="6" id="KW-0418">Kinase</keyword>